<proteinExistence type="predicted"/>
<gene>
    <name evidence="1" type="ORF">CROQUDRAFT_137172</name>
</gene>
<reference evidence="1" key="1">
    <citation type="submission" date="2013-11" db="EMBL/GenBank/DDBJ databases">
        <title>Genome sequence of the fusiform rust pathogen reveals effectors for host alternation and coevolution with pine.</title>
        <authorList>
            <consortium name="DOE Joint Genome Institute"/>
            <person name="Smith K."/>
            <person name="Pendleton A."/>
            <person name="Kubisiak T."/>
            <person name="Anderson C."/>
            <person name="Salamov A."/>
            <person name="Aerts A."/>
            <person name="Riley R."/>
            <person name="Clum A."/>
            <person name="Lindquist E."/>
            <person name="Ence D."/>
            <person name="Campbell M."/>
            <person name="Kronenberg Z."/>
            <person name="Feau N."/>
            <person name="Dhillon B."/>
            <person name="Hamelin R."/>
            <person name="Burleigh J."/>
            <person name="Smith J."/>
            <person name="Yandell M."/>
            <person name="Nelson C."/>
            <person name="Grigoriev I."/>
            <person name="Davis J."/>
        </authorList>
    </citation>
    <scope>NUCLEOTIDE SEQUENCE</scope>
    <source>
        <strain evidence="1">G11</strain>
    </source>
</reference>
<dbReference type="EMBL" id="MU167613">
    <property type="protein sequence ID" value="KAG0139366.1"/>
    <property type="molecule type" value="Genomic_DNA"/>
</dbReference>
<comment type="caution">
    <text evidence="1">The sequence shown here is derived from an EMBL/GenBank/DDBJ whole genome shotgun (WGS) entry which is preliminary data.</text>
</comment>
<dbReference type="AlphaFoldDB" id="A0A9P6N8U3"/>
<accession>A0A9P6N8U3</accession>
<sequence length="361" mass="42443">MYKRIAPFTYHIYHTWLHNLEQDADKVLRVKKQNTPSQSSNDLPLGHKHDFQTPENNFNVELSSTEVLLREKVKDGLKELHDELTLDKSGLKKKFDNFPPQKFAAYTAIRGKYLITKNLSLFEDKYKILETSKNILQGVLEEFFPSYNPKQDISEAGWIVDHVIFPGFIDQINWIYEFLNKQGIKGEGIGTKDEFFKLGSTYFVELMKQWFSEYEAILEEACYCRLWHDLYKCRTEFHAENVEIAPGFIIHHLEFGHFVNCLASLTLTFVSKWFHQHSAKWENVLYPFTLPESRHGRSFKVVYNVQTRTNIEGSGQTYFISSLQEKYGWPYTFHAKRKFLNTEPHRQREANIQSTNEKASA</sequence>
<name>A0A9P6N8U3_9BASI</name>
<organism evidence="1 2">
    <name type="scientific">Cronartium quercuum f. sp. fusiforme G11</name>
    <dbReference type="NCBI Taxonomy" id="708437"/>
    <lineage>
        <taxon>Eukaryota</taxon>
        <taxon>Fungi</taxon>
        <taxon>Dikarya</taxon>
        <taxon>Basidiomycota</taxon>
        <taxon>Pucciniomycotina</taxon>
        <taxon>Pucciniomycetes</taxon>
        <taxon>Pucciniales</taxon>
        <taxon>Coleosporiaceae</taxon>
        <taxon>Cronartium</taxon>
    </lineage>
</organism>
<protein>
    <submittedName>
        <fullName evidence="1">Uncharacterized protein</fullName>
    </submittedName>
</protein>
<keyword evidence="2" id="KW-1185">Reference proteome</keyword>
<evidence type="ECO:0000313" key="1">
    <source>
        <dbReference type="EMBL" id="KAG0139366.1"/>
    </source>
</evidence>
<evidence type="ECO:0000313" key="2">
    <source>
        <dbReference type="Proteomes" id="UP000886653"/>
    </source>
</evidence>
<dbReference type="Proteomes" id="UP000886653">
    <property type="component" value="Unassembled WGS sequence"/>
</dbReference>